<dbReference type="InterPro" id="IPR008138">
    <property type="entry name" value="SapB_2"/>
</dbReference>
<dbReference type="Proteomes" id="UP000613740">
    <property type="component" value="Unassembled WGS sequence"/>
</dbReference>
<gene>
    <name evidence="4" type="ORF">HYH02_010132</name>
</gene>
<dbReference type="InterPro" id="IPR008139">
    <property type="entry name" value="SaposinB_dom"/>
</dbReference>
<dbReference type="SMART" id="SM00741">
    <property type="entry name" value="SapB"/>
    <property type="match status" value="3"/>
</dbReference>
<dbReference type="PRINTS" id="PR01797">
    <property type="entry name" value="SAPOSIN"/>
</dbReference>
<evidence type="ECO:0000259" key="3">
    <source>
        <dbReference type="PROSITE" id="PS50015"/>
    </source>
</evidence>
<reference evidence="4" key="1">
    <citation type="journal article" date="2020" name="bioRxiv">
        <title>Comparative genomics of Chlamydomonas.</title>
        <authorList>
            <person name="Craig R.J."/>
            <person name="Hasan A.R."/>
            <person name="Ness R.W."/>
            <person name="Keightley P.D."/>
        </authorList>
    </citation>
    <scope>NUCLEOTIDE SEQUENCE</scope>
    <source>
        <strain evidence="4">CCAP 11/173</strain>
    </source>
</reference>
<feature type="domain" description="Saposin B-type" evidence="3">
    <location>
        <begin position="4"/>
        <end position="84"/>
    </location>
</feature>
<dbReference type="EMBL" id="JAEHOD010000037">
    <property type="protein sequence ID" value="KAG2440548.1"/>
    <property type="molecule type" value="Genomic_DNA"/>
</dbReference>
<dbReference type="Pfam" id="PF03489">
    <property type="entry name" value="SapB_2"/>
    <property type="match status" value="1"/>
</dbReference>
<dbReference type="InterPro" id="IPR051428">
    <property type="entry name" value="Sphingo_Act-Surfact_Prot"/>
</dbReference>
<dbReference type="GO" id="GO:0005764">
    <property type="term" value="C:lysosome"/>
    <property type="evidence" value="ECO:0007669"/>
    <property type="project" value="InterPro"/>
</dbReference>
<protein>
    <recommendedName>
        <fullName evidence="3">Saposin B-type domain-containing protein</fullName>
    </recommendedName>
</protein>
<organism evidence="4 5">
    <name type="scientific">Chlamydomonas schloesseri</name>
    <dbReference type="NCBI Taxonomy" id="2026947"/>
    <lineage>
        <taxon>Eukaryota</taxon>
        <taxon>Viridiplantae</taxon>
        <taxon>Chlorophyta</taxon>
        <taxon>core chlorophytes</taxon>
        <taxon>Chlorophyceae</taxon>
        <taxon>CS clade</taxon>
        <taxon>Chlamydomonadales</taxon>
        <taxon>Chlamydomonadaceae</taxon>
        <taxon>Chlamydomonas</taxon>
    </lineage>
</organism>
<accession>A0A835W7S1</accession>
<name>A0A835W7S1_9CHLO</name>
<dbReference type="GO" id="GO:0006665">
    <property type="term" value="P:sphingolipid metabolic process"/>
    <property type="evidence" value="ECO:0007669"/>
    <property type="project" value="InterPro"/>
</dbReference>
<dbReference type="OrthoDB" id="69496at2759"/>
<feature type="domain" description="Saposin B-type" evidence="3">
    <location>
        <begin position="259"/>
        <end position="341"/>
    </location>
</feature>
<dbReference type="SUPFAM" id="SSF47862">
    <property type="entry name" value="Saposin"/>
    <property type="match status" value="2"/>
</dbReference>
<dbReference type="AlphaFoldDB" id="A0A835W7S1"/>
<keyword evidence="1" id="KW-1015">Disulfide bond</keyword>
<dbReference type="GO" id="GO:0016020">
    <property type="term" value="C:membrane"/>
    <property type="evidence" value="ECO:0007669"/>
    <property type="project" value="GOC"/>
</dbReference>
<dbReference type="Gene3D" id="1.10.225.10">
    <property type="entry name" value="Saposin-like"/>
    <property type="match status" value="2"/>
</dbReference>
<keyword evidence="2" id="KW-0325">Glycoprotein</keyword>
<evidence type="ECO:0000313" key="5">
    <source>
        <dbReference type="Proteomes" id="UP000613740"/>
    </source>
</evidence>
<evidence type="ECO:0000313" key="4">
    <source>
        <dbReference type="EMBL" id="KAG2440548.1"/>
    </source>
</evidence>
<sequence length="371" mass="37312">MGVSDPVCDTCLVAMRLMEDALCDDGAVAFVVDLVEKQLCPATPDQAECQQLAEALIPVAMEWLRASETPASLCAAAGVCGTALLGDPTWDRKHGGQGLTYTKYHGASGSGGRLQCATCRHVVESIKAAAGSRGEDGEGGLTSPVDAHAAARVACTSLPGPLAAACSDEVDRRSAILLLAVGGPTAQRDSTEACGLLGMCGLSTSASASKGEAAGGLLGTRRLPPLPPALAKALATSWQGRLGAAHSRLEAALGTPALRDTRCTACKMAVMEVSLLLTDPAVQAAVLAYAEAVCDAALPAAYTPACRSAVDAYAPVLFGLLPQYVQPDPVCVRLGMCAAPSAFQQLVLGGSGGGASGGGGGNRVEAVANLP</sequence>
<dbReference type="PANTHER" id="PTHR11480:SF3">
    <property type="entry name" value="BCDNA.GH08312"/>
    <property type="match status" value="1"/>
</dbReference>
<keyword evidence="5" id="KW-1185">Reference proteome</keyword>
<dbReference type="PANTHER" id="PTHR11480">
    <property type="entry name" value="SAPOSIN-RELATED"/>
    <property type="match status" value="1"/>
</dbReference>
<evidence type="ECO:0000256" key="1">
    <source>
        <dbReference type="ARBA" id="ARBA00023157"/>
    </source>
</evidence>
<evidence type="ECO:0000256" key="2">
    <source>
        <dbReference type="ARBA" id="ARBA00023180"/>
    </source>
</evidence>
<comment type="caution">
    <text evidence="4">The sequence shown here is derived from an EMBL/GenBank/DDBJ whole genome shotgun (WGS) entry which is preliminary data.</text>
</comment>
<dbReference type="PROSITE" id="PS50015">
    <property type="entry name" value="SAP_B"/>
    <property type="match status" value="3"/>
</dbReference>
<feature type="domain" description="Saposin B-type" evidence="3">
    <location>
        <begin position="112"/>
        <end position="204"/>
    </location>
</feature>
<dbReference type="InterPro" id="IPR008373">
    <property type="entry name" value="Saposin"/>
</dbReference>
<proteinExistence type="predicted"/>
<dbReference type="InterPro" id="IPR011001">
    <property type="entry name" value="Saposin-like"/>
</dbReference>